<organism evidence="1 2">
    <name type="scientific">Ensifer adhaerens</name>
    <name type="common">Sinorhizobium morelense</name>
    <dbReference type="NCBI Taxonomy" id="106592"/>
    <lineage>
        <taxon>Bacteria</taxon>
        <taxon>Pseudomonadati</taxon>
        <taxon>Pseudomonadota</taxon>
        <taxon>Alphaproteobacteria</taxon>
        <taxon>Hyphomicrobiales</taxon>
        <taxon>Rhizobiaceae</taxon>
        <taxon>Sinorhizobium/Ensifer group</taxon>
        <taxon>Ensifer</taxon>
    </lineage>
</organism>
<sequence>MRNFVHAVAAHICATTKNLTFTSGKRSAASSYSWLSFPLD</sequence>
<evidence type="ECO:0000313" key="2">
    <source>
        <dbReference type="Proteomes" id="UP001214094"/>
    </source>
</evidence>
<proteinExistence type="predicted"/>
<dbReference type="GeneID" id="74309042"/>
<protein>
    <submittedName>
        <fullName evidence="1">Uncharacterized protein</fullName>
    </submittedName>
</protein>
<dbReference type="RefSeq" id="WP_256385288.1">
    <property type="nucleotide sequence ID" value="NZ_CP015880.1"/>
</dbReference>
<keyword evidence="2" id="KW-1185">Reference proteome</keyword>
<accession>A0ABY8HEB2</accession>
<dbReference type="EMBL" id="CP121308">
    <property type="protein sequence ID" value="WFP90387.1"/>
    <property type="molecule type" value="Genomic_DNA"/>
</dbReference>
<gene>
    <name evidence="1" type="ORF">P4B07_17810</name>
</gene>
<name>A0ABY8HEB2_ENSAD</name>
<dbReference type="Proteomes" id="UP001214094">
    <property type="component" value="Chromosome"/>
</dbReference>
<evidence type="ECO:0000313" key="1">
    <source>
        <dbReference type="EMBL" id="WFP90387.1"/>
    </source>
</evidence>
<reference evidence="1 2" key="1">
    <citation type="submission" date="2023-03" db="EMBL/GenBank/DDBJ databases">
        <title>Comparative genome and transcriptome analysis combination mining strategies for increasing vitamin B12 production of Ensifer adhaerens strain.</title>
        <authorList>
            <person name="Yongheng L."/>
        </authorList>
    </citation>
    <scope>NUCLEOTIDE SEQUENCE [LARGE SCALE GENOMIC DNA]</scope>
    <source>
        <strain evidence="1 2">Casida A-T305</strain>
    </source>
</reference>